<reference evidence="2 3" key="1">
    <citation type="submission" date="2023-04" db="EMBL/GenBank/DDBJ databases">
        <title>Forest soil microbial communities from Buena Vista Peninsula, Colon Province, Panama.</title>
        <authorList>
            <person name="Bouskill N."/>
        </authorList>
    </citation>
    <scope>NUCLEOTIDE SEQUENCE [LARGE SCALE GENOMIC DNA]</scope>
    <source>
        <strain evidence="2 3">GGS1</strain>
    </source>
</reference>
<dbReference type="EMBL" id="JARXVH010000024">
    <property type="protein sequence ID" value="MDH6221651.1"/>
    <property type="molecule type" value="Genomic_DNA"/>
</dbReference>
<dbReference type="InterPro" id="IPR011049">
    <property type="entry name" value="Serralysin-like_metalloprot_C"/>
</dbReference>
<proteinExistence type="predicted"/>
<keyword evidence="3" id="KW-1185">Reference proteome</keyword>
<dbReference type="Proteomes" id="UP001160499">
    <property type="component" value="Unassembled WGS sequence"/>
</dbReference>
<dbReference type="Gene3D" id="2.160.20.160">
    <property type="match status" value="1"/>
</dbReference>
<keyword evidence="1" id="KW-0472">Membrane</keyword>
<comment type="caution">
    <text evidence="2">The sequence shown here is derived from an EMBL/GenBank/DDBJ whole genome shotgun (WGS) entry which is preliminary data.</text>
</comment>
<accession>A0ABT6M112</accession>
<gene>
    <name evidence="2" type="ORF">M2283_008998</name>
</gene>
<dbReference type="SUPFAM" id="SSF51120">
    <property type="entry name" value="beta-Roll"/>
    <property type="match status" value="1"/>
</dbReference>
<feature type="transmembrane region" description="Helical" evidence="1">
    <location>
        <begin position="34"/>
        <end position="56"/>
    </location>
</feature>
<keyword evidence="1" id="KW-1133">Transmembrane helix</keyword>
<evidence type="ECO:0000313" key="2">
    <source>
        <dbReference type="EMBL" id="MDH6221651.1"/>
    </source>
</evidence>
<dbReference type="RefSeq" id="WP_280882353.1">
    <property type="nucleotide sequence ID" value="NZ_JARXVH010000024.1"/>
</dbReference>
<organism evidence="2 3">
    <name type="scientific">Streptomyces pseudovenezuelae</name>
    <dbReference type="NCBI Taxonomy" id="67350"/>
    <lineage>
        <taxon>Bacteria</taxon>
        <taxon>Bacillati</taxon>
        <taxon>Actinomycetota</taxon>
        <taxon>Actinomycetes</taxon>
        <taxon>Kitasatosporales</taxon>
        <taxon>Streptomycetaceae</taxon>
        <taxon>Streptomyces</taxon>
        <taxon>Streptomyces aurantiacus group</taxon>
    </lineage>
</organism>
<keyword evidence="1" id="KW-0812">Transmembrane</keyword>
<name>A0ABT6M112_9ACTN</name>
<sequence>MALLHDLGEPDGTCLDHSMKSGSCLPAAFRRARLSLLVVATAAAVFLLPASAAYAASACTVNGTPVTSTTINGTAGNDTITCTAGVNADTTINGLAGNDTITVEGLNSDIAVVHGDDGGDTIRVTGENTGKIYGDRGDDTLTVEDLSTGLVDGGPRIGAASADEEATTASLLTRQLCRRAAIGGRTAPHCEVQVRDNLPPGDG</sequence>
<evidence type="ECO:0000313" key="3">
    <source>
        <dbReference type="Proteomes" id="UP001160499"/>
    </source>
</evidence>
<evidence type="ECO:0008006" key="4">
    <source>
        <dbReference type="Google" id="ProtNLM"/>
    </source>
</evidence>
<protein>
    <recommendedName>
        <fullName evidence="4">Calcium-binding protein</fullName>
    </recommendedName>
</protein>
<evidence type="ECO:0000256" key="1">
    <source>
        <dbReference type="SAM" id="Phobius"/>
    </source>
</evidence>